<evidence type="ECO:0000256" key="1">
    <source>
        <dbReference type="ARBA" id="ARBA00022729"/>
    </source>
</evidence>
<dbReference type="SMART" id="SM00191">
    <property type="entry name" value="Int_alpha"/>
    <property type="match status" value="5"/>
</dbReference>
<feature type="signal peptide" evidence="6">
    <location>
        <begin position="1"/>
        <end position="29"/>
    </location>
</feature>
<evidence type="ECO:0000256" key="2">
    <source>
        <dbReference type="ARBA" id="ARBA00022737"/>
    </source>
</evidence>
<dbReference type="Gene3D" id="2.130.10.130">
    <property type="entry name" value="Integrin alpha, N-terminal"/>
    <property type="match status" value="3"/>
</dbReference>
<dbReference type="PANTHER" id="PTHR23221:SF7">
    <property type="entry name" value="PHOSPHATIDYLINOSITOL-GLYCAN-SPECIFIC PHOSPHOLIPASE D"/>
    <property type="match status" value="1"/>
</dbReference>
<organism evidence="7 8">
    <name type="scientific">Streptomyces inusitatus</name>
    <dbReference type="NCBI Taxonomy" id="68221"/>
    <lineage>
        <taxon>Bacteria</taxon>
        <taxon>Bacillati</taxon>
        <taxon>Actinomycetota</taxon>
        <taxon>Actinomycetes</taxon>
        <taxon>Kitasatosporales</taxon>
        <taxon>Streptomycetaceae</taxon>
        <taxon>Streptomyces</taxon>
    </lineage>
</organism>
<evidence type="ECO:0000256" key="6">
    <source>
        <dbReference type="SAM" id="SignalP"/>
    </source>
</evidence>
<dbReference type="SUPFAM" id="SSF69318">
    <property type="entry name" value="Integrin alpha N-terminal domain"/>
    <property type="match status" value="2"/>
</dbReference>
<dbReference type="RefSeq" id="WP_190122456.1">
    <property type="nucleotide sequence ID" value="NZ_BMWG01000003.1"/>
</dbReference>
<dbReference type="PROSITE" id="PS51470">
    <property type="entry name" value="FG_GAP"/>
    <property type="match status" value="2"/>
</dbReference>
<evidence type="ECO:0000256" key="4">
    <source>
        <dbReference type="ARBA" id="ARBA00023180"/>
    </source>
</evidence>
<dbReference type="InterPro" id="IPR013517">
    <property type="entry name" value="FG-GAP"/>
</dbReference>
<proteinExistence type="predicted"/>
<keyword evidence="2" id="KW-0677">Repeat</keyword>
<keyword evidence="4" id="KW-0325">Glycoprotein</keyword>
<evidence type="ECO:0000256" key="5">
    <source>
        <dbReference type="SAM" id="MobiDB-lite"/>
    </source>
</evidence>
<dbReference type="AlphaFoldDB" id="A0A918PWN8"/>
<evidence type="ECO:0008006" key="9">
    <source>
        <dbReference type="Google" id="ProtNLM"/>
    </source>
</evidence>
<reference evidence="7" key="2">
    <citation type="submission" date="2020-09" db="EMBL/GenBank/DDBJ databases">
        <authorList>
            <person name="Sun Q."/>
            <person name="Ohkuma M."/>
        </authorList>
    </citation>
    <scope>NUCLEOTIDE SEQUENCE</scope>
    <source>
        <strain evidence="7">JCM 4988</strain>
    </source>
</reference>
<dbReference type="InterPro" id="IPR013519">
    <property type="entry name" value="Int_alpha_beta-p"/>
</dbReference>
<protein>
    <recommendedName>
        <fullName evidence="9">Integrin-like protein</fullName>
    </recommendedName>
</protein>
<gene>
    <name evidence="7" type="ORF">GCM10010387_18670</name>
</gene>
<feature type="chain" id="PRO_5037090636" description="Integrin-like protein" evidence="6">
    <location>
        <begin position="30"/>
        <end position="498"/>
    </location>
</feature>
<feature type="region of interest" description="Disordered" evidence="5">
    <location>
        <begin position="401"/>
        <end position="430"/>
    </location>
</feature>
<keyword evidence="3" id="KW-0378">Hydrolase</keyword>
<reference evidence="7" key="1">
    <citation type="journal article" date="2014" name="Int. J. Syst. Evol. Microbiol.">
        <title>Complete genome sequence of Corynebacterium casei LMG S-19264T (=DSM 44701T), isolated from a smear-ripened cheese.</title>
        <authorList>
            <consortium name="US DOE Joint Genome Institute (JGI-PGF)"/>
            <person name="Walter F."/>
            <person name="Albersmeier A."/>
            <person name="Kalinowski J."/>
            <person name="Ruckert C."/>
        </authorList>
    </citation>
    <scope>NUCLEOTIDE SEQUENCE</scope>
    <source>
        <strain evidence="7">JCM 4988</strain>
    </source>
</reference>
<dbReference type="InterPro" id="IPR028994">
    <property type="entry name" value="Integrin_alpha_N"/>
</dbReference>
<comment type="caution">
    <text evidence="7">The sequence shown here is derived from an EMBL/GenBank/DDBJ whole genome shotgun (WGS) entry which is preliminary data.</text>
</comment>
<dbReference type="Pfam" id="PF01839">
    <property type="entry name" value="FG-GAP"/>
    <property type="match status" value="3"/>
</dbReference>
<keyword evidence="1 6" id="KW-0732">Signal</keyword>
<sequence length="498" mass="50599">MNTRSTARGLGLLTAIAAIGALTAPVAFAAPVTPASAPAAKKAKGKPQDDFNGDGYQDLAIGVPGADTGKTNNTGLVSVVYGSKSGLKTSTKQLLRQGSGGVPGKPVADGRFGGPLASADLNRDGYADLVAAAYGKAPAPGGYGAHQLTVVWGSPKGLARGATPASVVQGTSTYAPGLVTGDFDGDRDQDIAIGHGNADLQVLHGPFGKDGKPERESLVKAMASPYDRDLRGLRAGDVNKDGRTDIVGLHGWDDNAIFRPELVLWKGTAGGPAHYERVTDHRNNRVRGDSLDVGDVNKDGYDDIAVGLEFKGDLDPNPVAKGGQLTYLKGGAKGPTGGTVFHLDTPGIPGSPKDGPAFGSAVSIGDLDGDKYGDIAVGAERATVSGRPRAGLAVVLRGTKSGPTATKAKELHQNTKGVPGTAEQDDSFGSSAKTLDTNGDGRNELAVSAPGEDGAAGAVWIFKTDKNGVTVNGTSVHGPKLLGIPSVPGLNFGGRYTS</sequence>
<evidence type="ECO:0000313" key="8">
    <source>
        <dbReference type="Proteomes" id="UP000630936"/>
    </source>
</evidence>
<dbReference type="Pfam" id="PF13517">
    <property type="entry name" value="FG-GAP_3"/>
    <property type="match status" value="1"/>
</dbReference>
<evidence type="ECO:0000313" key="7">
    <source>
        <dbReference type="EMBL" id="GGZ25404.1"/>
    </source>
</evidence>
<name>A0A918PWN8_9ACTN</name>
<evidence type="ECO:0000256" key="3">
    <source>
        <dbReference type="ARBA" id="ARBA00022801"/>
    </source>
</evidence>
<dbReference type="EMBL" id="BMWG01000003">
    <property type="protein sequence ID" value="GGZ25404.1"/>
    <property type="molecule type" value="Genomic_DNA"/>
</dbReference>
<dbReference type="PANTHER" id="PTHR23221">
    <property type="entry name" value="GLYCOSYLPHOSPHATIDYLINOSITOL PHOSPHOLIPASE D"/>
    <property type="match status" value="1"/>
</dbReference>
<dbReference type="GO" id="GO:0016787">
    <property type="term" value="F:hydrolase activity"/>
    <property type="evidence" value="ECO:0007669"/>
    <property type="project" value="UniProtKB-KW"/>
</dbReference>
<dbReference type="Proteomes" id="UP000630936">
    <property type="component" value="Unassembled WGS sequence"/>
</dbReference>
<keyword evidence="8" id="KW-1185">Reference proteome</keyword>
<accession>A0A918PWN8</accession>